<feature type="signal peptide" evidence="8">
    <location>
        <begin position="1"/>
        <end position="20"/>
    </location>
</feature>
<comment type="similarity">
    <text evidence="2">Belongs to the OmpP1/FadL family.</text>
</comment>
<dbReference type="PANTHER" id="PTHR35093">
    <property type="entry name" value="OUTER MEMBRANE PROTEIN NMB0088-RELATED"/>
    <property type="match status" value="1"/>
</dbReference>
<dbReference type="SUPFAM" id="SSF56935">
    <property type="entry name" value="Porins"/>
    <property type="match status" value="1"/>
</dbReference>
<dbReference type="InterPro" id="IPR005017">
    <property type="entry name" value="OMPP1/FadL/TodX"/>
</dbReference>
<feature type="chain" id="PRO_5017372670" evidence="8">
    <location>
        <begin position="21"/>
        <end position="415"/>
    </location>
</feature>
<name>A0A1I3NSR9_9FLAO</name>
<protein>
    <submittedName>
        <fullName evidence="9">Long-chain fatty acid transport protein</fullName>
    </submittedName>
</protein>
<evidence type="ECO:0000313" key="9">
    <source>
        <dbReference type="EMBL" id="SFJ12177.1"/>
    </source>
</evidence>
<dbReference type="EMBL" id="FORU01000003">
    <property type="protein sequence ID" value="SFJ12177.1"/>
    <property type="molecule type" value="Genomic_DNA"/>
</dbReference>
<evidence type="ECO:0000313" key="10">
    <source>
        <dbReference type="Proteomes" id="UP000243887"/>
    </source>
</evidence>
<comment type="subcellular location">
    <subcellularLocation>
        <location evidence="1">Cell outer membrane</location>
        <topology evidence="1">Multi-pass membrane protein</topology>
    </subcellularLocation>
</comment>
<keyword evidence="5 8" id="KW-0732">Signal</keyword>
<proteinExistence type="inferred from homology"/>
<dbReference type="STRING" id="1150112.SAMN04487893_103190"/>
<dbReference type="GO" id="GO:0015483">
    <property type="term" value="F:long-chain fatty acid transporting porin activity"/>
    <property type="evidence" value="ECO:0007669"/>
    <property type="project" value="TreeGrafter"/>
</dbReference>
<dbReference type="Proteomes" id="UP000243887">
    <property type="component" value="Unassembled WGS sequence"/>
</dbReference>
<evidence type="ECO:0000256" key="6">
    <source>
        <dbReference type="ARBA" id="ARBA00023136"/>
    </source>
</evidence>
<sequence length="415" mass="46351">MVKRIISLAMISLVASSAFAGGYRISMQGQRQLAMGHTGVAVIGNAETMFFNPAASVYLEDRFNFSAGMTALVADTKFQNETYNWENSTQNIGTPFYVYGSAKITDWLTAGLAVYSPYGSAVEWDRDWQGSHLVNNIDLKAIYFQPTIAVRIGDHFSFGGGPIYVNGGVEFNRNLSRSMTDESGNRTDVTIEAKGVHAWGYTAGFLVSLDEHFRMGLNYRSEIIMKADEGKAKFNDVPAFGKDMFVDGGIKASMPLPAELTVGASYEFNKWLFAFDYNRTYWRAYDALVIEFDNPAIGTSVNPRNYKDSSTYRLGMQYAANDKWDFRLGWYYDESPVQDGYFAPETPRNDSRAYTGGLTYTFANKFAVDFVVSYLHFSETNNSYDYYMEDGNPVSFGGTYLSSVFAAGLGLSYSF</sequence>
<dbReference type="GO" id="GO:0009279">
    <property type="term" value="C:cell outer membrane"/>
    <property type="evidence" value="ECO:0007669"/>
    <property type="project" value="UniProtKB-SubCell"/>
</dbReference>
<evidence type="ECO:0000256" key="5">
    <source>
        <dbReference type="ARBA" id="ARBA00022729"/>
    </source>
</evidence>
<reference evidence="10" key="1">
    <citation type="submission" date="2016-10" db="EMBL/GenBank/DDBJ databases">
        <authorList>
            <person name="Varghese N."/>
            <person name="Submissions S."/>
        </authorList>
    </citation>
    <scope>NUCLEOTIDE SEQUENCE [LARGE SCALE GENOMIC DNA]</scope>
    <source>
        <strain evidence="10">DSM 26542</strain>
    </source>
</reference>
<dbReference type="Gene3D" id="2.40.160.60">
    <property type="entry name" value="Outer membrane protein transport protein (OMPP1/FadL/TodX)"/>
    <property type="match status" value="1"/>
</dbReference>
<keyword evidence="4" id="KW-0812">Transmembrane</keyword>
<evidence type="ECO:0000256" key="8">
    <source>
        <dbReference type="SAM" id="SignalP"/>
    </source>
</evidence>
<evidence type="ECO:0000256" key="3">
    <source>
        <dbReference type="ARBA" id="ARBA00022452"/>
    </source>
</evidence>
<keyword evidence="3" id="KW-1134">Transmembrane beta strand</keyword>
<gene>
    <name evidence="9" type="ORF">SAMN04487893_103190</name>
</gene>
<evidence type="ECO:0000256" key="1">
    <source>
        <dbReference type="ARBA" id="ARBA00004571"/>
    </source>
</evidence>
<evidence type="ECO:0000256" key="4">
    <source>
        <dbReference type="ARBA" id="ARBA00022692"/>
    </source>
</evidence>
<keyword evidence="7" id="KW-0998">Cell outer membrane</keyword>
<dbReference type="AlphaFoldDB" id="A0A1I3NSR9"/>
<evidence type="ECO:0000256" key="7">
    <source>
        <dbReference type="ARBA" id="ARBA00023237"/>
    </source>
</evidence>
<organism evidence="9 10">
    <name type="scientific">Myroides guanonis</name>
    <dbReference type="NCBI Taxonomy" id="1150112"/>
    <lineage>
        <taxon>Bacteria</taxon>
        <taxon>Pseudomonadati</taxon>
        <taxon>Bacteroidota</taxon>
        <taxon>Flavobacteriia</taxon>
        <taxon>Flavobacteriales</taxon>
        <taxon>Flavobacteriaceae</taxon>
        <taxon>Myroides</taxon>
    </lineage>
</organism>
<keyword evidence="10" id="KW-1185">Reference proteome</keyword>
<dbReference type="RefSeq" id="WP_090678269.1">
    <property type="nucleotide sequence ID" value="NZ_FORU01000003.1"/>
</dbReference>
<keyword evidence="6" id="KW-0472">Membrane</keyword>
<accession>A0A1I3NSR9</accession>
<dbReference type="PANTHER" id="PTHR35093:SF8">
    <property type="entry name" value="OUTER MEMBRANE PROTEIN NMB0088-RELATED"/>
    <property type="match status" value="1"/>
</dbReference>
<dbReference type="OrthoDB" id="9922at2"/>
<dbReference type="Pfam" id="PF03349">
    <property type="entry name" value="Toluene_X"/>
    <property type="match status" value="1"/>
</dbReference>
<evidence type="ECO:0000256" key="2">
    <source>
        <dbReference type="ARBA" id="ARBA00008163"/>
    </source>
</evidence>